<evidence type="ECO:0000256" key="1">
    <source>
        <dbReference type="SAM" id="Phobius"/>
    </source>
</evidence>
<keyword evidence="1" id="KW-0472">Membrane</keyword>
<proteinExistence type="predicted"/>
<feature type="transmembrane region" description="Helical" evidence="1">
    <location>
        <begin position="12"/>
        <end position="32"/>
    </location>
</feature>
<keyword evidence="1" id="KW-1133">Transmembrane helix</keyword>
<gene>
    <name evidence="2" type="ORF">LCGC14_1122590</name>
</gene>
<name>A0A0F9M3J0_9ZZZZ</name>
<keyword evidence="1" id="KW-0812">Transmembrane</keyword>
<dbReference type="EMBL" id="LAZR01005201">
    <property type="protein sequence ID" value="KKN01960.1"/>
    <property type="molecule type" value="Genomic_DNA"/>
</dbReference>
<comment type="caution">
    <text evidence="2">The sequence shown here is derived from an EMBL/GenBank/DDBJ whole genome shotgun (WGS) entry which is preliminary data.</text>
</comment>
<reference evidence="2" key="1">
    <citation type="journal article" date="2015" name="Nature">
        <title>Complex archaea that bridge the gap between prokaryotes and eukaryotes.</title>
        <authorList>
            <person name="Spang A."/>
            <person name="Saw J.H."/>
            <person name="Jorgensen S.L."/>
            <person name="Zaremba-Niedzwiedzka K."/>
            <person name="Martijn J."/>
            <person name="Lind A.E."/>
            <person name="van Eijk R."/>
            <person name="Schleper C."/>
            <person name="Guy L."/>
            <person name="Ettema T.J."/>
        </authorList>
    </citation>
    <scope>NUCLEOTIDE SEQUENCE</scope>
</reference>
<accession>A0A0F9M3J0</accession>
<evidence type="ECO:0000313" key="2">
    <source>
        <dbReference type="EMBL" id="KKN01960.1"/>
    </source>
</evidence>
<dbReference type="AlphaFoldDB" id="A0A0F9M3J0"/>
<organism evidence="2">
    <name type="scientific">marine sediment metagenome</name>
    <dbReference type="NCBI Taxonomy" id="412755"/>
    <lineage>
        <taxon>unclassified sequences</taxon>
        <taxon>metagenomes</taxon>
        <taxon>ecological metagenomes</taxon>
    </lineage>
</organism>
<protein>
    <submittedName>
        <fullName evidence="2">Uncharacterized protein</fullName>
    </submittedName>
</protein>
<sequence>MEEFEFESYRPIIKLLDGLHTIGAIMACVVSYSVNQSIGWMIIHGGLSWFYLIFR</sequence>